<dbReference type="OrthoDB" id="18134at2759"/>
<dbReference type="InterPro" id="IPR038060">
    <property type="entry name" value="C12orf66-like_central_sf"/>
</dbReference>
<gene>
    <name evidence="7" type="ORF">APZ42_015425</name>
</gene>
<dbReference type="Gene3D" id="1.10.3450.30">
    <property type="match status" value="1"/>
</dbReference>
<dbReference type="Proteomes" id="UP000076858">
    <property type="component" value="Unassembled WGS sequence"/>
</dbReference>
<dbReference type="SUPFAM" id="SSF160651">
    <property type="entry name" value="FLJ32549 C-terminal domain-like"/>
    <property type="match status" value="1"/>
</dbReference>
<evidence type="ECO:0000256" key="2">
    <source>
        <dbReference type="ARBA" id="ARBA00006824"/>
    </source>
</evidence>
<dbReference type="Pfam" id="PF04117">
    <property type="entry name" value="Mpv17_PMP22"/>
    <property type="match status" value="1"/>
</dbReference>
<comment type="subcellular location">
    <subcellularLocation>
        <location evidence="1">Membrane</location>
        <topology evidence="1">Multi-pass membrane protein</topology>
    </subcellularLocation>
</comment>
<dbReference type="GO" id="GO:0061462">
    <property type="term" value="P:protein localization to lysosome"/>
    <property type="evidence" value="ECO:0007669"/>
    <property type="project" value="TreeGrafter"/>
</dbReference>
<dbReference type="PANTHER" id="PTHR31581:SF1">
    <property type="entry name" value="KICSTOR SUBUNIT 2"/>
    <property type="match status" value="1"/>
</dbReference>
<organism evidence="7 8">
    <name type="scientific">Daphnia magna</name>
    <dbReference type="NCBI Taxonomy" id="35525"/>
    <lineage>
        <taxon>Eukaryota</taxon>
        <taxon>Metazoa</taxon>
        <taxon>Ecdysozoa</taxon>
        <taxon>Arthropoda</taxon>
        <taxon>Crustacea</taxon>
        <taxon>Branchiopoda</taxon>
        <taxon>Diplostraca</taxon>
        <taxon>Cladocera</taxon>
        <taxon>Anomopoda</taxon>
        <taxon>Daphniidae</taxon>
        <taxon>Daphnia</taxon>
    </lineage>
</organism>
<keyword evidence="8" id="KW-1185">Reference proteome</keyword>
<dbReference type="GO" id="GO:0042149">
    <property type="term" value="P:cellular response to glucose starvation"/>
    <property type="evidence" value="ECO:0007669"/>
    <property type="project" value="TreeGrafter"/>
</dbReference>
<protein>
    <submittedName>
        <fullName evidence="7">Mpv17-like protein</fullName>
    </submittedName>
</protein>
<dbReference type="EMBL" id="LRGB01000512">
    <property type="protein sequence ID" value="KZS18839.1"/>
    <property type="molecule type" value="Genomic_DNA"/>
</dbReference>
<keyword evidence="4 6" id="KW-1133">Transmembrane helix</keyword>
<dbReference type="SUPFAM" id="SSF158548">
    <property type="entry name" value="FLJ32549 domain-like"/>
    <property type="match status" value="1"/>
</dbReference>
<dbReference type="GO" id="GO:1904262">
    <property type="term" value="P:negative regulation of TORC1 signaling"/>
    <property type="evidence" value="ECO:0007669"/>
    <property type="project" value="TreeGrafter"/>
</dbReference>
<reference evidence="7 8" key="1">
    <citation type="submission" date="2016-03" db="EMBL/GenBank/DDBJ databases">
        <title>EvidentialGene: Evidence-directed Construction of Genes on Genomes.</title>
        <authorList>
            <person name="Gilbert D.G."/>
            <person name="Choi J.-H."/>
            <person name="Mockaitis K."/>
            <person name="Colbourne J."/>
            <person name="Pfrender M."/>
        </authorList>
    </citation>
    <scope>NUCLEOTIDE SEQUENCE [LARGE SCALE GENOMIC DNA]</scope>
    <source>
        <strain evidence="7 8">Xinb3</strain>
        <tissue evidence="7">Complete organism</tissue>
    </source>
</reference>
<name>A0A162PGU8_9CRUS</name>
<dbReference type="PANTHER" id="PTHR31581">
    <property type="entry name" value="KICSTOR COMPLEX PROTEIN C12ORF66"/>
    <property type="match status" value="1"/>
</dbReference>
<accession>A0A162PGU8</accession>
<keyword evidence="5 6" id="KW-0472">Membrane</keyword>
<dbReference type="InterPro" id="IPR018544">
    <property type="entry name" value="KICS_2"/>
</dbReference>
<feature type="transmembrane region" description="Helical" evidence="6">
    <location>
        <begin position="553"/>
        <end position="573"/>
    </location>
</feature>
<dbReference type="GO" id="GO:0016020">
    <property type="term" value="C:membrane"/>
    <property type="evidence" value="ECO:0007669"/>
    <property type="project" value="UniProtKB-SubCell"/>
</dbReference>
<evidence type="ECO:0000313" key="8">
    <source>
        <dbReference type="Proteomes" id="UP000076858"/>
    </source>
</evidence>
<dbReference type="InterPro" id="IPR007248">
    <property type="entry name" value="Mpv17_PMP22"/>
</dbReference>
<comment type="caution">
    <text evidence="7">The sequence shown here is derived from an EMBL/GenBank/DDBJ whole genome shotgun (WGS) entry which is preliminary data.</text>
</comment>
<comment type="similarity">
    <text evidence="2">Belongs to the peroxisomal membrane protein PXMP2/4 family.</text>
</comment>
<evidence type="ECO:0000256" key="4">
    <source>
        <dbReference type="ARBA" id="ARBA00022989"/>
    </source>
</evidence>
<evidence type="ECO:0000256" key="3">
    <source>
        <dbReference type="ARBA" id="ARBA00022692"/>
    </source>
</evidence>
<sequence>MADLLATTNREENFLQTYFNGLAQSSFDKCKDAVDRERDTNKNQNGIWPYLMGTLSQLATTEKSYMALLFLVPKSFLRKENSLKSAYDTLRMECRRTEEFSKVTQLDLLVVHLLGQLAQFASARLELMEFYEKLSAFGTSKQNNLEELLPQIHKLSQTNDAKFHHPLMTPLKSSFSHECEILAHLLDANAEMASWNYLPALLKINETQAKLDTWAKVFQLKETRRLGLFKNATSPQLFQWLMKFKCLSVSKFTLYFYEVLSKYSTPQDLKALCAKQSLDYVNLIQAFQRKADARAVSLILDVNGLDSFRGPGYVHPSKPVDTPKGLDSYPCIFTSPDKSIREIPYWPSVIMLLADRIQELSNYEKLVYVFDHRVQRTYFLQRVEPRLTLVLIFESKRLEKESYVISFMNEITQQLRGTRIFNCLKAILMGTGDFLSQAFVEKKDAKEYNFLRTVKFAGFGFFVAGPAIRGWYNILDHYIKSTSAKGVLLKVAADQLLFAPTFLVIFLSTMGTLNGESPQNIAARVEQDLPEILVTNWKVWPMVQMVNFYFVPLQHRVLVAQFVAVFWNTYLAFVTNRS</sequence>
<proteinExistence type="inferred from homology"/>
<dbReference type="FunFam" id="1.10.3450.30:FF:000003">
    <property type="entry name" value="UPF0536 protein"/>
    <property type="match status" value="1"/>
</dbReference>
<dbReference type="Pfam" id="PF09404">
    <property type="entry name" value="C12orf66_like"/>
    <property type="match status" value="1"/>
</dbReference>
<keyword evidence="3 6" id="KW-0812">Transmembrane</keyword>
<evidence type="ECO:0000256" key="5">
    <source>
        <dbReference type="ARBA" id="ARBA00023136"/>
    </source>
</evidence>
<feature type="transmembrane region" description="Helical" evidence="6">
    <location>
        <begin position="487"/>
        <end position="507"/>
    </location>
</feature>
<evidence type="ECO:0000256" key="1">
    <source>
        <dbReference type="ARBA" id="ARBA00004141"/>
    </source>
</evidence>
<evidence type="ECO:0000313" key="7">
    <source>
        <dbReference type="EMBL" id="KZS18839.1"/>
    </source>
</evidence>
<dbReference type="AlphaFoldDB" id="A0A162PGU8"/>
<dbReference type="GO" id="GO:0034198">
    <property type="term" value="P:cellular response to amino acid starvation"/>
    <property type="evidence" value="ECO:0007669"/>
    <property type="project" value="TreeGrafter"/>
</dbReference>
<feature type="transmembrane region" description="Helical" evidence="6">
    <location>
        <begin position="456"/>
        <end position="475"/>
    </location>
</feature>
<dbReference type="STRING" id="35525.A0A162PGU8"/>
<evidence type="ECO:0000256" key="6">
    <source>
        <dbReference type="SAM" id="Phobius"/>
    </source>
</evidence>